<dbReference type="KEGG" id="maqu:Maq22A_1p31595"/>
<accession>A0A0C6F786</accession>
<sequence>MPWQPNRDGTLSGSARETAAFTVIPVRPDARLRGAGPQPRPQHGHADGRLPLPLRGPAAHPSITVPLVGPVPQYPERANLT</sequence>
<feature type="region of interest" description="Disordered" evidence="1">
    <location>
        <begin position="27"/>
        <end position="81"/>
    </location>
</feature>
<reference evidence="3" key="2">
    <citation type="submission" date="2015-01" db="EMBL/GenBank/DDBJ databases">
        <title>Complete genome sequence of Methylobacterium aquaticum strain 22A.</title>
        <authorList>
            <person name="Tani A."/>
            <person name="Ogura Y."/>
            <person name="Hayashi T."/>
        </authorList>
    </citation>
    <scope>NUCLEOTIDE SEQUENCE [LARGE SCALE GENOMIC DNA]</scope>
    <source>
        <strain evidence="3">MA-22A</strain>
        <plasmid evidence="3">Plasmid pMaq22A_1p DNA</plasmid>
    </source>
</reference>
<reference evidence="2 3" key="1">
    <citation type="journal article" date="2015" name="Genome Announc.">
        <title>Complete Genome Sequence of Methylobacterium aquaticum Strain 22A, Isolated from Racomitrium japonicum Moss.</title>
        <authorList>
            <person name="Tani A."/>
            <person name="Ogura Y."/>
            <person name="Hayashi T."/>
            <person name="Kimbara K."/>
        </authorList>
    </citation>
    <scope>NUCLEOTIDE SEQUENCE [LARGE SCALE GENOMIC DNA]</scope>
    <source>
        <strain evidence="2 3">MA-22A</strain>
        <plasmid evidence="3">Plasmid pMaq22A_1p DNA</plasmid>
    </source>
</reference>
<dbReference type="AlphaFoldDB" id="A0A0C6F786"/>
<evidence type="ECO:0000313" key="3">
    <source>
        <dbReference type="Proteomes" id="UP000061432"/>
    </source>
</evidence>
<name>A0A0C6F786_9HYPH</name>
<evidence type="ECO:0000256" key="1">
    <source>
        <dbReference type="SAM" id="MobiDB-lite"/>
    </source>
</evidence>
<dbReference type="PATRIC" id="fig|270351.10.peg.5632"/>
<organism evidence="2 3">
    <name type="scientific">Methylobacterium aquaticum</name>
    <dbReference type="NCBI Taxonomy" id="270351"/>
    <lineage>
        <taxon>Bacteria</taxon>
        <taxon>Pseudomonadati</taxon>
        <taxon>Pseudomonadota</taxon>
        <taxon>Alphaproteobacteria</taxon>
        <taxon>Hyphomicrobiales</taxon>
        <taxon>Methylobacteriaceae</taxon>
        <taxon>Methylobacterium</taxon>
    </lineage>
</organism>
<dbReference type="Proteomes" id="UP000061432">
    <property type="component" value="Plasmid pMaq22A_1p"/>
</dbReference>
<proteinExistence type="predicted"/>
<evidence type="ECO:0000313" key="2">
    <source>
        <dbReference type="EMBL" id="BAQ48651.1"/>
    </source>
</evidence>
<gene>
    <name evidence="2" type="ORF">Maq22A_1p31595</name>
</gene>
<dbReference type="EMBL" id="AP014705">
    <property type="protein sequence ID" value="BAQ48651.1"/>
    <property type="molecule type" value="Genomic_DNA"/>
</dbReference>
<protein>
    <submittedName>
        <fullName evidence="2">Uncharacterized protein</fullName>
    </submittedName>
</protein>
<keyword evidence="2" id="KW-0614">Plasmid</keyword>
<geneLocation type="plasmid" evidence="3">
    <name>pMaq22A_1p DNA</name>
</geneLocation>